<sequence length="110" mass="12096">MFYGVLRTEYGDLAKGTGCKTTDINPLSFGSKIPAKPGRQARMCQQRCNIAKEILDRGLLQGHRLHSKQDAHTRPSFIMIMQSLPVATSFSFRSTSFTITPAFVAAGTSE</sequence>
<gene>
    <name evidence="1" type="ORF">CIRG_08303</name>
</gene>
<accession>A0A0J7BEQ0</accession>
<evidence type="ECO:0000313" key="2">
    <source>
        <dbReference type="Proteomes" id="UP000054565"/>
    </source>
</evidence>
<proteinExistence type="predicted"/>
<dbReference type="Proteomes" id="UP000054565">
    <property type="component" value="Unassembled WGS sequence"/>
</dbReference>
<dbReference type="AlphaFoldDB" id="A0A0J7BEQ0"/>
<reference evidence="2" key="1">
    <citation type="journal article" date="2010" name="Genome Res.">
        <title>Population genomic sequencing of Coccidioides fungi reveals recent hybridization and transposon control.</title>
        <authorList>
            <person name="Neafsey D.E."/>
            <person name="Barker B.M."/>
            <person name="Sharpton T.J."/>
            <person name="Stajich J.E."/>
            <person name="Park D.J."/>
            <person name="Whiston E."/>
            <person name="Hung C.-Y."/>
            <person name="McMahan C."/>
            <person name="White J."/>
            <person name="Sykes S."/>
            <person name="Heiman D."/>
            <person name="Young S."/>
            <person name="Zeng Q."/>
            <person name="Abouelleil A."/>
            <person name="Aftuck L."/>
            <person name="Bessette D."/>
            <person name="Brown A."/>
            <person name="FitzGerald M."/>
            <person name="Lui A."/>
            <person name="Macdonald J.P."/>
            <person name="Priest M."/>
            <person name="Orbach M.J."/>
            <person name="Galgiani J.N."/>
            <person name="Kirkland T.N."/>
            <person name="Cole G.T."/>
            <person name="Birren B.W."/>
            <person name="Henn M.R."/>
            <person name="Taylor J.W."/>
            <person name="Rounsley S.D."/>
        </authorList>
    </citation>
    <scope>NUCLEOTIDE SEQUENCE [LARGE SCALE GENOMIC DNA]</scope>
    <source>
        <strain evidence="2">RMSCC 2394</strain>
    </source>
</reference>
<name>A0A0J7BEQ0_COCIT</name>
<dbReference type="EMBL" id="DS028098">
    <property type="protein sequence ID" value="KMP08622.1"/>
    <property type="molecule type" value="Genomic_DNA"/>
</dbReference>
<evidence type="ECO:0000313" key="1">
    <source>
        <dbReference type="EMBL" id="KMP08622.1"/>
    </source>
</evidence>
<protein>
    <submittedName>
        <fullName evidence="1">Uncharacterized protein</fullName>
    </submittedName>
</protein>
<organism evidence="1 2">
    <name type="scientific">Coccidioides immitis RMSCC 2394</name>
    <dbReference type="NCBI Taxonomy" id="404692"/>
    <lineage>
        <taxon>Eukaryota</taxon>
        <taxon>Fungi</taxon>
        <taxon>Dikarya</taxon>
        <taxon>Ascomycota</taxon>
        <taxon>Pezizomycotina</taxon>
        <taxon>Eurotiomycetes</taxon>
        <taxon>Eurotiomycetidae</taxon>
        <taxon>Onygenales</taxon>
        <taxon>Onygenaceae</taxon>
        <taxon>Coccidioides</taxon>
    </lineage>
</organism>